<name>A0A7Y9LAE1_9ACTN</name>
<reference evidence="2 3" key="1">
    <citation type="submission" date="2020-07" db="EMBL/GenBank/DDBJ databases">
        <title>Sequencing the genomes of 1000 actinobacteria strains.</title>
        <authorList>
            <person name="Klenk H.-P."/>
        </authorList>
    </citation>
    <scope>NUCLEOTIDE SEQUENCE [LARGE SCALE GENOMIC DNA]</scope>
    <source>
        <strain evidence="2 3">DSM 22083</strain>
    </source>
</reference>
<proteinExistence type="predicted"/>
<protein>
    <submittedName>
        <fullName evidence="2">Pimeloyl-ACP methyl ester carboxylesterase</fullName>
    </submittedName>
</protein>
<dbReference type="Gene3D" id="3.40.50.1820">
    <property type="entry name" value="alpha/beta hydrolase"/>
    <property type="match status" value="1"/>
</dbReference>
<dbReference type="GO" id="GO:0003824">
    <property type="term" value="F:catalytic activity"/>
    <property type="evidence" value="ECO:0007669"/>
    <property type="project" value="UniProtKB-ARBA"/>
</dbReference>
<sequence length="294" mass="32239">MINEPDHTYGPAGFSTLPDGRRLHYRRRGSGRPTVVFESGMGLSGSIWGLVQPAVAARTTTVVYDRAGFGRSDPAPGPRALGRLVEDLAHLLRHLGDAGPYLLVGASWGGPIIRSLAATGEFPIIGLVLVDQSDENTSEFFTPAARRQFALSRRLLVPMARTGLYRRLGGRMGRKQPADVVHDHLRYDFTVSAARAAIAELDGFLDDLQDLGRNQPRLDGIEVSVISGTKITRAERKLRAAINGAHRITAERLDRGRFVPATQSGHHVMFTEPELVVAEILRHLPDREQVPDVH</sequence>
<dbReference type="AlphaFoldDB" id="A0A7Y9LAE1"/>
<organism evidence="2 3">
    <name type="scientific">Microlunatus parietis</name>
    <dbReference type="NCBI Taxonomy" id="682979"/>
    <lineage>
        <taxon>Bacteria</taxon>
        <taxon>Bacillati</taxon>
        <taxon>Actinomycetota</taxon>
        <taxon>Actinomycetes</taxon>
        <taxon>Propionibacteriales</taxon>
        <taxon>Propionibacteriaceae</taxon>
        <taxon>Microlunatus</taxon>
    </lineage>
</organism>
<dbReference type="InterPro" id="IPR029058">
    <property type="entry name" value="AB_hydrolase_fold"/>
</dbReference>
<dbReference type="InterPro" id="IPR000073">
    <property type="entry name" value="AB_hydrolase_1"/>
</dbReference>
<keyword evidence="3" id="KW-1185">Reference proteome</keyword>
<dbReference type="RefSeq" id="WP_179750158.1">
    <property type="nucleotide sequence ID" value="NZ_JACCBU010000001.1"/>
</dbReference>
<evidence type="ECO:0000313" key="3">
    <source>
        <dbReference type="Proteomes" id="UP000569914"/>
    </source>
</evidence>
<comment type="caution">
    <text evidence="2">The sequence shown here is derived from an EMBL/GenBank/DDBJ whole genome shotgun (WGS) entry which is preliminary data.</text>
</comment>
<dbReference type="Proteomes" id="UP000569914">
    <property type="component" value="Unassembled WGS sequence"/>
</dbReference>
<dbReference type="SUPFAM" id="SSF53474">
    <property type="entry name" value="alpha/beta-Hydrolases"/>
    <property type="match status" value="1"/>
</dbReference>
<accession>A0A7Y9LAE1</accession>
<dbReference type="PANTHER" id="PTHR43689:SF8">
    <property type="entry name" value="ALPHA_BETA-HYDROLASES SUPERFAMILY PROTEIN"/>
    <property type="match status" value="1"/>
</dbReference>
<dbReference type="EMBL" id="JACCBU010000001">
    <property type="protein sequence ID" value="NYE70577.1"/>
    <property type="molecule type" value="Genomic_DNA"/>
</dbReference>
<gene>
    <name evidence="2" type="ORF">BKA15_001906</name>
</gene>
<dbReference type="Pfam" id="PF12697">
    <property type="entry name" value="Abhydrolase_6"/>
    <property type="match status" value="1"/>
</dbReference>
<evidence type="ECO:0000313" key="2">
    <source>
        <dbReference type="EMBL" id="NYE70577.1"/>
    </source>
</evidence>
<evidence type="ECO:0000259" key="1">
    <source>
        <dbReference type="Pfam" id="PF12697"/>
    </source>
</evidence>
<dbReference type="PANTHER" id="PTHR43689">
    <property type="entry name" value="HYDROLASE"/>
    <property type="match status" value="1"/>
</dbReference>
<feature type="domain" description="AB hydrolase-1" evidence="1">
    <location>
        <begin position="35"/>
        <end position="278"/>
    </location>
</feature>